<organism evidence="2 3">
    <name type="scientific">Caenorhabditis remanei</name>
    <name type="common">Caenorhabditis vulgaris</name>
    <dbReference type="NCBI Taxonomy" id="31234"/>
    <lineage>
        <taxon>Eukaryota</taxon>
        <taxon>Metazoa</taxon>
        <taxon>Ecdysozoa</taxon>
        <taxon>Nematoda</taxon>
        <taxon>Chromadorea</taxon>
        <taxon>Rhabditida</taxon>
        <taxon>Rhabditina</taxon>
        <taxon>Rhabditomorpha</taxon>
        <taxon>Rhabditoidea</taxon>
        <taxon>Rhabditidae</taxon>
        <taxon>Peloderinae</taxon>
        <taxon>Caenorhabditis</taxon>
    </lineage>
</organism>
<dbReference type="EMBL" id="WUAV01000005">
    <property type="protein sequence ID" value="KAF1753554.1"/>
    <property type="molecule type" value="Genomic_DNA"/>
</dbReference>
<protein>
    <submittedName>
        <fullName evidence="2">Uncharacterized protein</fullName>
    </submittedName>
</protein>
<dbReference type="GeneID" id="78776881"/>
<evidence type="ECO:0000313" key="2">
    <source>
        <dbReference type="EMBL" id="KAF1753554.1"/>
    </source>
</evidence>
<dbReference type="Proteomes" id="UP000483820">
    <property type="component" value="Chromosome V"/>
</dbReference>
<reference evidence="2 3" key="1">
    <citation type="submission" date="2019-12" db="EMBL/GenBank/DDBJ databases">
        <title>Chromosome-level assembly of the Caenorhabditis remanei genome.</title>
        <authorList>
            <person name="Teterina A.A."/>
            <person name="Willis J.H."/>
            <person name="Phillips P.C."/>
        </authorList>
    </citation>
    <scope>NUCLEOTIDE SEQUENCE [LARGE SCALE GENOMIC DNA]</scope>
    <source>
        <strain evidence="2 3">PX506</strain>
        <tissue evidence="2">Whole organism</tissue>
    </source>
</reference>
<evidence type="ECO:0000256" key="1">
    <source>
        <dbReference type="SAM" id="MobiDB-lite"/>
    </source>
</evidence>
<name>A0A6A5GFM1_CAERE</name>
<feature type="compositionally biased region" description="Basic and acidic residues" evidence="1">
    <location>
        <begin position="78"/>
        <end position="98"/>
    </location>
</feature>
<dbReference type="CTD" id="78776881"/>
<feature type="region of interest" description="Disordered" evidence="1">
    <location>
        <begin position="42"/>
        <end position="98"/>
    </location>
</feature>
<proteinExistence type="predicted"/>
<gene>
    <name evidence="2" type="ORF">GCK72_020111</name>
</gene>
<sequence length="98" mass="11193">MTEELLQISLVRQDEHSGVTSQTSYQQDKWRTIQKIFQVITTLPPADEEGQREAPRRHSTSSGSTNIQVNGDLTNSAKRSDPCKDNRMTSKDFDKRIQ</sequence>
<feature type="compositionally biased region" description="Polar residues" evidence="1">
    <location>
        <begin position="60"/>
        <end position="77"/>
    </location>
</feature>
<dbReference type="AlphaFoldDB" id="A0A6A5GFM1"/>
<evidence type="ECO:0000313" key="3">
    <source>
        <dbReference type="Proteomes" id="UP000483820"/>
    </source>
</evidence>
<dbReference type="KEGG" id="crq:GCK72_020111"/>
<comment type="caution">
    <text evidence="2">The sequence shown here is derived from an EMBL/GenBank/DDBJ whole genome shotgun (WGS) entry which is preliminary data.</text>
</comment>
<accession>A0A6A5GFM1</accession>
<dbReference type="RefSeq" id="XP_053582298.1">
    <property type="nucleotide sequence ID" value="XM_053733385.1"/>
</dbReference>